<comment type="caution">
    <text evidence="1">The sequence shown here is derived from an EMBL/GenBank/DDBJ whole genome shotgun (WGS) entry which is preliminary data.</text>
</comment>
<reference evidence="1" key="1">
    <citation type="submission" date="2019-08" db="EMBL/GenBank/DDBJ databases">
        <title>The genome of the North American firefly Photinus pyralis.</title>
        <authorList>
            <consortium name="Photinus pyralis genome working group"/>
            <person name="Fallon T.R."/>
            <person name="Sander Lower S.E."/>
            <person name="Weng J.-K."/>
        </authorList>
    </citation>
    <scope>NUCLEOTIDE SEQUENCE</scope>
    <source>
        <strain evidence="1">TRF0915ILg1</strain>
        <tissue evidence="1">Whole body</tissue>
    </source>
</reference>
<organism evidence="1 2">
    <name type="scientific">Ignelater luminosus</name>
    <name type="common">Cucubano</name>
    <name type="synonym">Pyrophorus luminosus</name>
    <dbReference type="NCBI Taxonomy" id="2038154"/>
    <lineage>
        <taxon>Eukaryota</taxon>
        <taxon>Metazoa</taxon>
        <taxon>Ecdysozoa</taxon>
        <taxon>Arthropoda</taxon>
        <taxon>Hexapoda</taxon>
        <taxon>Insecta</taxon>
        <taxon>Pterygota</taxon>
        <taxon>Neoptera</taxon>
        <taxon>Endopterygota</taxon>
        <taxon>Coleoptera</taxon>
        <taxon>Polyphaga</taxon>
        <taxon>Elateriformia</taxon>
        <taxon>Elateroidea</taxon>
        <taxon>Elateridae</taxon>
        <taxon>Agrypninae</taxon>
        <taxon>Pyrophorini</taxon>
        <taxon>Ignelater</taxon>
    </lineage>
</organism>
<evidence type="ECO:0000313" key="1">
    <source>
        <dbReference type="EMBL" id="KAF2903831.1"/>
    </source>
</evidence>
<dbReference type="Proteomes" id="UP000801492">
    <property type="component" value="Unassembled WGS sequence"/>
</dbReference>
<protein>
    <submittedName>
        <fullName evidence="1">Uncharacterized protein</fullName>
    </submittedName>
</protein>
<gene>
    <name evidence="1" type="ORF">ILUMI_02347</name>
</gene>
<keyword evidence="2" id="KW-1185">Reference proteome</keyword>
<proteinExistence type="predicted"/>
<dbReference type="EMBL" id="VTPC01000925">
    <property type="protein sequence ID" value="KAF2903831.1"/>
    <property type="molecule type" value="Genomic_DNA"/>
</dbReference>
<evidence type="ECO:0000313" key="2">
    <source>
        <dbReference type="Proteomes" id="UP000801492"/>
    </source>
</evidence>
<dbReference type="AlphaFoldDB" id="A0A8K0DIB4"/>
<name>A0A8K0DIB4_IGNLU</name>
<accession>A0A8K0DIB4</accession>
<sequence>MAIMFKKCRLLHSLKFLFLIKQYPERSLTILVNTNLPKTT</sequence>